<name>A0AA86RIM8_9EUKA</name>
<evidence type="ECO:0000313" key="3">
    <source>
        <dbReference type="Proteomes" id="UP001642409"/>
    </source>
</evidence>
<sequence length="144" mass="17203">MCRRSFQYRSPFDEVEKLSGGSLILRIVIKVIKQTLSLGIIWNIIKICICCVKYKNQVDRRYFLETANSLHFHPFKLLNLKLNTFNIPRISQKKFSQIQKQLNNAWIVDLRYRNYKQCLNLLLRQQECTIVCWSTIEIFQRIGC</sequence>
<dbReference type="EMBL" id="CAXDID020000017">
    <property type="protein sequence ID" value="CAL5984623.1"/>
    <property type="molecule type" value="Genomic_DNA"/>
</dbReference>
<dbReference type="AlphaFoldDB" id="A0AA86RIM8"/>
<accession>A0AA86RIM8</accession>
<proteinExistence type="predicted"/>
<dbReference type="Proteomes" id="UP001642409">
    <property type="component" value="Unassembled WGS sequence"/>
</dbReference>
<dbReference type="EMBL" id="CATOUU010001186">
    <property type="protein sequence ID" value="CAI9978781.1"/>
    <property type="molecule type" value="Genomic_DNA"/>
</dbReference>
<evidence type="ECO:0000313" key="2">
    <source>
        <dbReference type="EMBL" id="CAL5984623.1"/>
    </source>
</evidence>
<reference evidence="1" key="1">
    <citation type="submission" date="2023-06" db="EMBL/GenBank/DDBJ databases">
        <authorList>
            <person name="Kurt Z."/>
        </authorList>
    </citation>
    <scope>NUCLEOTIDE SEQUENCE</scope>
</reference>
<keyword evidence="3" id="KW-1185">Reference proteome</keyword>
<organism evidence="1">
    <name type="scientific">Hexamita inflata</name>
    <dbReference type="NCBI Taxonomy" id="28002"/>
    <lineage>
        <taxon>Eukaryota</taxon>
        <taxon>Metamonada</taxon>
        <taxon>Diplomonadida</taxon>
        <taxon>Hexamitidae</taxon>
        <taxon>Hexamitinae</taxon>
        <taxon>Hexamita</taxon>
    </lineage>
</organism>
<reference evidence="2 3" key="2">
    <citation type="submission" date="2024-07" db="EMBL/GenBank/DDBJ databases">
        <authorList>
            <person name="Akdeniz Z."/>
        </authorList>
    </citation>
    <scope>NUCLEOTIDE SEQUENCE [LARGE SCALE GENOMIC DNA]</scope>
</reference>
<protein>
    <submittedName>
        <fullName evidence="2">Hypothetical_protein</fullName>
    </submittedName>
</protein>
<comment type="caution">
    <text evidence="1">The sequence shown here is derived from an EMBL/GenBank/DDBJ whole genome shotgun (WGS) entry which is preliminary data.</text>
</comment>
<evidence type="ECO:0000313" key="1">
    <source>
        <dbReference type="EMBL" id="CAI9978781.1"/>
    </source>
</evidence>
<gene>
    <name evidence="1" type="ORF">HINF_LOCUS66426</name>
    <name evidence="2" type="ORF">HINF_LOCUS8192</name>
</gene>